<protein>
    <submittedName>
        <fullName evidence="1">Uncharacterized protein</fullName>
    </submittedName>
</protein>
<dbReference type="Proteomes" id="UP001055811">
    <property type="component" value="Linkage Group LG03"/>
</dbReference>
<name>A0ACB9EZK9_CICIN</name>
<organism evidence="1 2">
    <name type="scientific">Cichorium intybus</name>
    <name type="common">Chicory</name>
    <dbReference type="NCBI Taxonomy" id="13427"/>
    <lineage>
        <taxon>Eukaryota</taxon>
        <taxon>Viridiplantae</taxon>
        <taxon>Streptophyta</taxon>
        <taxon>Embryophyta</taxon>
        <taxon>Tracheophyta</taxon>
        <taxon>Spermatophyta</taxon>
        <taxon>Magnoliopsida</taxon>
        <taxon>eudicotyledons</taxon>
        <taxon>Gunneridae</taxon>
        <taxon>Pentapetalae</taxon>
        <taxon>asterids</taxon>
        <taxon>campanulids</taxon>
        <taxon>Asterales</taxon>
        <taxon>Asteraceae</taxon>
        <taxon>Cichorioideae</taxon>
        <taxon>Cichorieae</taxon>
        <taxon>Cichoriinae</taxon>
        <taxon>Cichorium</taxon>
    </lineage>
</organism>
<dbReference type="EMBL" id="CM042011">
    <property type="protein sequence ID" value="KAI3764068.1"/>
    <property type="molecule type" value="Genomic_DNA"/>
</dbReference>
<evidence type="ECO:0000313" key="2">
    <source>
        <dbReference type="Proteomes" id="UP001055811"/>
    </source>
</evidence>
<reference evidence="2" key="1">
    <citation type="journal article" date="2022" name="Mol. Ecol. Resour.">
        <title>The genomes of chicory, endive, great burdock and yacon provide insights into Asteraceae palaeo-polyploidization history and plant inulin production.</title>
        <authorList>
            <person name="Fan W."/>
            <person name="Wang S."/>
            <person name="Wang H."/>
            <person name="Wang A."/>
            <person name="Jiang F."/>
            <person name="Liu H."/>
            <person name="Zhao H."/>
            <person name="Xu D."/>
            <person name="Zhang Y."/>
        </authorList>
    </citation>
    <scope>NUCLEOTIDE SEQUENCE [LARGE SCALE GENOMIC DNA]</scope>
    <source>
        <strain evidence="2">cv. Punajuju</strain>
    </source>
</reference>
<evidence type="ECO:0000313" key="1">
    <source>
        <dbReference type="EMBL" id="KAI3764068.1"/>
    </source>
</evidence>
<comment type="caution">
    <text evidence="1">The sequence shown here is derived from an EMBL/GenBank/DDBJ whole genome shotgun (WGS) entry which is preliminary data.</text>
</comment>
<accession>A0ACB9EZK9</accession>
<sequence>MTTSLQLKLRGIFLAIDSPDNLTNPVGDIFTNIITAVNNFFQRLIGLFNQEFPPDSRDEQIRHWFDGATPYLIAAVVLITCLCCWSCLLSCISSILVGCFNIVRSLFRCVGWCFCCGRRMRAPGRSHLTIRRAAFEANPRGYFRDLRGKSNNFVY</sequence>
<reference evidence="1 2" key="2">
    <citation type="journal article" date="2022" name="Mol. Ecol. Resour.">
        <title>The genomes of chicory, endive, great burdock and yacon provide insights into Asteraceae paleo-polyploidization history and plant inulin production.</title>
        <authorList>
            <person name="Fan W."/>
            <person name="Wang S."/>
            <person name="Wang H."/>
            <person name="Wang A."/>
            <person name="Jiang F."/>
            <person name="Liu H."/>
            <person name="Zhao H."/>
            <person name="Xu D."/>
            <person name="Zhang Y."/>
        </authorList>
    </citation>
    <scope>NUCLEOTIDE SEQUENCE [LARGE SCALE GENOMIC DNA]</scope>
    <source>
        <strain evidence="2">cv. Punajuju</strain>
        <tissue evidence="1">Leaves</tissue>
    </source>
</reference>
<proteinExistence type="predicted"/>
<keyword evidence="2" id="KW-1185">Reference proteome</keyword>
<gene>
    <name evidence="1" type="ORF">L2E82_14068</name>
</gene>